<gene>
    <name evidence="2" type="ORF">SAMN05421824_2066</name>
</gene>
<dbReference type="Pfam" id="PF18911">
    <property type="entry name" value="PKD_4"/>
    <property type="match status" value="1"/>
</dbReference>
<keyword evidence="3" id="KW-1185">Reference proteome</keyword>
<reference evidence="2 3" key="1">
    <citation type="submission" date="2016-10" db="EMBL/GenBank/DDBJ databases">
        <authorList>
            <person name="de Groot N.N."/>
        </authorList>
    </citation>
    <scope>NUCLEOTIDE SEQUENCE [LARGE SCALE GENOMIC DNA]</scope>
    <source>
        <strain evidence="2 3">DSM 21035</strain>
    </source>
</reference>
<dbReference type="SMART" id="SM00089">
    <property type="entry name" value="PKD"/>
    <property type="match status" value="1"/>
</dbReference>
<dbReference type="InterPro" id="IPR035986">
    <property type="entry name" value="PKD_dom_sf"/>
</dbReference>
<dbReference type="SUPFAM" id="SSF82171">
    <property type="entry name" value="DPP6 N-terminal domain-like"/>
    <property type="match status" value="1"/>
</dbReference>
<sequence length="937" mass="105629">MNYLFIKAYEVYLKDLRVFSCLRRELLLLFTFSVLNNTTHLLAQNNTNHWYFGENAGLLFDFQNDPQVLTDGAMIAQNPCATMSDKDGSLLFYTNGTNIWNRNHNIMVNGALVGTLGTGGPIITEPNILLNVIIIPVTDNPELYYVFTITTADGLRYSIVDMSQGNGLGEVTVKNRTLLPDGGIGKLTAVHHSDGKSIWLMTTKKNEDDEFTSFYCYKINTNGDIGSPIITNNVFYEGLQEGQMKFSPDGTKLACANYRPQSLNNHLSVFDFNSETGVVSYKRNLLTSFVFFEVVSAFGVEFSNDSKFLYATLIRQGMYVENSNEFQPETLRKNLLYQYDLSNFNPQQNWFSIHEEINALTAAGLQLAKNGKIYRALTIKDIQGISNLGVVNSPELFEVEANYVNNAINLGSTKSRLGLPTFIQSYFRTRILAENACLGEGIPMEIDTYGEITDAIWDFGDGTTSNIVNPEHVYTTAGNYKVEATITVNNCPITITKDLKIYELPNLIENQELVQCDVDTDGISLFNLNTIKNKITDPLFNGELVFFENKADAELNIQPIVNSESYTNTIPNQEVFVRVTNENGCFEITSFFISAVYVDLGNITEMYACDSSDLNQNDGSGVFPLGFKKQDIRQEVNLSLSTDLKYYPSIEDALTEQNEITARFLTSESTTIWVRAQEENLACSGISFFKLIVNSSPKINIENEYLICGNQPIVLSGDASNDRYEWINIDTGDLISTQRELSLSQQGSYQHVAYKSENGIECSNTFDFKINRTQQPTINNIGVSKISKNTHLVTVQINGRGSYEFSIDDINYYQGQGSFSFENIPAGKYTVFVRDVNQCEPTIQEDLYILGYPSFFTPNNDGINDFWTVKGLSGIELETIIVKIYDRFGKMIAYLNKENNYRWDGTYNGFVVPQSDYWYEAIFENGKINRGHFTLKR</sequence>
<feature type="domain" description="PKD" evidence="1">
    <location>
        <begin position="457"/>
        <end position="487"/>
    </location>
</feature>
<dbReference type="Gene3D" id="2.60.40.10">
    <property type="entry name" value="Immunoglobulins"/>
    <property type="match status" value="1"/>
</dbReference>
<accession>A0A1H9I5N2</accession>
<dbReference type="InterPro" id="IPR013783">
    <property type="entry name" value="Ig-like_fold"/>
</dbReference>
<dbReference type="InterPro" id="IPR022409">
    <property type="entry name" value="PKD/Chitinase_dom"/>
</dbReference>
<dbReference type="InterPro" id="IPR000601">
    <property type="entry name" value="PKD_dom"/>
</dbReference>
<evidence type="ECO:0000313" key="3">
    <source>
        <dbReference type="Proteomes" id="UP000198999"/>
    </source>
</evidence>
<dbReference type="InterPro" id="IPR026341">
    <property type="entry name" value="T9SS_type_B"/>
</dbReference>
<evidence type="ECO:0000313" key="2">
    <source>
        <dbReference type="EMBL" id="SEQ69725.1"/>
    </source>
</evidence>
<dbReference type="OrthoDB" id="9765926at2"/>
<dbReference type="SUPFAM" id="SSF49299">
    <property type="entry name" value="PKD domain"/>
    <property type="match status" value="1"/>
</dbReference>
<dbReference type="AlphaFoldDB" id="A0A1H9I5N2"/>
<dbReference type="EMBL" id="FOFN01000003">
    <property type="protein sequence ID" value="SEQ69725.1"/>
    <property type="molecule type" value="Genomic_DNA"/>
</dbReference>
<dbReference type="Proteomes" id="UP000198999">
    <property type="component" value="Unassembled WGS sequence"/>
</dbReference>
<proteinExistence type="predicted"/>
<name>A0A1H9I5N2_9FLAO</name>
<dbReference type="NCBIfam" id="TIGR04131">
    <property type="entry name" value="Bac_Flav_CTERM"/>
    <property type="match status" value="1"/>
</dbReference>
<organism evidence="2 3">
    <name type="scientific">Hyunsoonleella jejuensis</name>
    <dbReference type="NCBI Taxonomy" id="419940"/>
    <lineage>
        <taxon>Bacteria</taxon>
        <taxon>Pseudomonadati</taxon>
        <taxon>Bacteroidota</taxon>
        <taxon>Flavobacteriia</taxon>
        <taxon>Flavobacteriales</taxon>
        <taxon>Flavobacteriaceae</taxon>
    </lineage>
</organism>
<dbReference type="Pfam" id="PF13585">
    <property type="entry name" value="CHU_C"/>
    <property type="match status" value="1"/>
</dbReference>
<evidence type="ECO:0000259" key="1">
    <source>
        <dbReference type="PROSITE" id="PS50093"/>
    </source>
</evidence>
<protein>
    <submittedName>
        <fullName evidence="2">Gliding motility-associated C-terminal domain-containing protein</fullName>
    </submittedName>
</protein>
<dbReference type="STRING" id="419940.SAMN05421824_2066"/>
<dbReference type="CDD" id="cd00146">
    <property type="entry name" value="PKD"/>
    <property type="match status" value="1"/>
</dbReference>
<dbReference type="PROSITE" id="PS50093">
    <property type="entry name" value="PKD"/>
    <property type="match status" value="1"/>
</dbReference>
<dbReference type="RefSeq" id="WP_092579244.1">
    <property type="nucleotide sequence ID" value="NZ_FOFN01000003.1"/>
</dbReference>